<evidence type="ECO:0000256" key="1">
    <source>
        <dbReference type="SAM" id="MobiDB-lite"/>
    </source>
</evidence>
<dbReference type="RefSeq" id="WP_281803163.1">
    <property type="nucleotide sequence ID" value="NZ_BSEC01000001.1"/>
</dbReference>
<feature type="region of interest" description="Disordered" evidence="1">
    <location>
        <begin position="1"/>
        <end position="29"/>
    </location>
</feature>
<dbReference type="EMBL" id="BSEC01000001">
    <property type="protein sequence ID" value="GLI93384.1"/>
    <property type="molecule type" value="Genomic_DNA"/>
</dbReference>
<evidence type="ECO:0000313" key="3">
    <source>
        <dbReference type="Proteomes" id="UP001144323"/>
    </source>
</evidence>
<comment type="caution">
    <text evidence="2">The sequence shown here is derived from an EMBL/GenBank/DDBJ whole genome shotgun (WGS) entry which is preliminary data.</text>
</comment>
<protein>
    <submittedName>
        <fullName evidence="2">Uncharacterized protein</fullName>
    </submittedName>
</protein>
<dbReference type="AlphaFoldDB" id="A0A9W6LSJ4"/>
<gene>
    <name evidence="2" type="ORF">LMG27198_23760</name>
</gene>
<feature type="region of interest" description="Disordered" evidence="1">
    <location>
        <begin position="62"/>
        <end position="91"/>
    </location>
</feature>
<accession>A0A9W6LSJ4</accession>
<organism evidence="2 3">
    <name type="scientific">Methylocystis echinoides</name>
    <dbReference type="NCBI Taxonomy" id="29468"/>
    <lineage>
        <taxon>Bacteria</taxon>
        <taxon>Pseudomonadati</taxon>
        <taxon>Pseudomonadota</taxon>
        <taxon>Alphaproteobacteria</taxon>
        <taxon>Hyphomicrobiales</taxon>
        <taxon>Methylocystaceae</taxon>
        <taxon>Methylocystis</taxon>
    </lineage>
</organism>
<dbReference type="Proteomes" id="UP001144323">
    <property type="component" value="Unassembled WGS sequence"/>
</dbReference>
<reference evidence="2" key="1">
    <citation type="journal article" date="2023" name="Int. J. Syst. Evol. Microbiol.">
        <title>Methylocystis iwaonis sp. nov., a type II methane-oxidizing bacterium from surface soil of a rice paddy field in Japan, and emended description of the genus Methylocystis (ex Whittenbury et al. 1970) Bowman et al. 1993.</title>
        <authorList>
            <person name="Kaise H."/>
            <person name="Sawadogo J.B."/>
            <person name="Alam M.S."/>
            <person name="Ueno C."/>
            <person name="Dianou D."/>
            <person name="Shinjo R."/>
            <person name="Asakawa S."/>
        </authorList>
    </citation>
    <scope>NUCLEOTIDE SEQUENCE</scope>
    <source>
        <strain evidence="2">LMG27198</strain>
    </source>
</reference>
<feature type="compositionally biased region" description="Basic residues" evidence="1">
    <location>
        <begin position="1"/>
        <end position="12"/>
    </location>
</feature>
<evidence type="ECO:0000313" key="2">
    <source>
        <dbReference type="EMBL" id="GLI93384.1"/>
    </source>
</evidence>
<sequence>MEAIKSKGRGGRRAGAGRPKGSKTRHPVQLSIDPVAILETIAADEAAPHAARVSAARTLLERGRLPEKAPKPHPQADSQGIVWLKRSGENV</sequence>
<proteinExistence type="predicted"/>
<keyword evidence="3" id="KW-1185">Reference proteome</keyword>
<name>A0A9W6LSJ4_9HYPH</name>